<organism evidence="1 2">
    <name type="scientific">Micromonospora fiedleri</name>
    <dbReference type="NCBI Taxonomy" id="1157498"/>
    <lineage>
        <taxon>Bacteria</taxon>
        <taxon>Bacillati</taxon>
        <taxon>Actinomycetota</taxon>
        <taxon>Actinomycetes</taxon>
        <taxon>Micromonosporales</taxon>
        <taxon>Micromonosporaceae</taxon>
        <taxon>Micromonospora</taxon>
    </lineage>
</organism>
<comment type="caution">
    <text evidence="1">The sequence shown here is derived from an EMBL/GenBank/DDBJ whole genome shotgun (WGS) entry which is preliminary data.</text>
</comment>
<gene>
    <name evidence="1" type="ORF">JMF97_29955</name>
</gene>
<evidence type="ECO:0000313" key="1">
    <source>
        <dbReference type="EMBL" id="MBL6280390.1"/>
    </source>
</evidence>
<dbReference type="InterPro" id="IPR011990">
    <property type="entry name" value="TPR-like_helical_dom_sf"/>
</dbReference>
<dbReference type="EMBL" id="JAETXL010000020">
    <property type="protein sequence ID" value="MBL6280390.1"/>
    <property type="molecule type" value="Genomic_DNA"/>
</dbReference>
<dbReference type="SUPFAM" id="SSF48452">
    <property type="entry name" value="TPR-like"/>
    <property type="match status" value="1"/>
</dbReference>
<proteinExistence type="predicted"/>
<dbReference type="Proteomes" id="UP000661193">
    <property type="component" value="Unassembled WGS sequence"/>
</dbReference>
<dbReference type="RefSeq" id="WP_203224582.1">
    <property type="nucleotide sequence ID" value="NZ_JAETXL010000020.1"/>
</dbReference>
<reference evidence="1 2" key="1">
    <citation type="submission" date="2021-01" db="EMBL/GenBank/DDBJ databases">
        <title>Genome sequencing of Micromonospora fiedleri MG-37.</title>
        <authorList>
            <person name="Moreland P.E.J."/>
            <person name="Stach J.E.M."/>
        </authorList>
    </citation>
    <scope>NUCLEOTIDE SEQUENCE [LARGE SCALE GENOMIC DNA]</scope>
    <source>
        <strain evidence="1 2">MG-37</strain>
    </source>
</reference>
<keyword evidence="2" id="KW-1185">Reference proteome</keyword>
<sequence length="547" mass="59787">MRDRQLLRRRHAAPEFLDLRFARHHHGSNGRRNKVALRLAPAARPTRRPESCLVDWEGVPVPRHPETMIVPNTVLAERRAGLPSPRRPGQRMSRAELADAVNAALDQLYPGRNLTAHYVDHRWVGKLERGEHRWPSEQRRAGLRHVLGADTDAGLGLYNPRRTDGRLTSDHQRYLRVGSMAAVTTAFTAANTAARDPDRRDRFANEADIVMAEADGQERHGHVSRRVLLQVLPTGVVASLTGADRVAARSTEVDPAVVEHFAVLRSVLVESDNRVGAAAVLPTARQQLDHIAGYRRAARGALHDALLSTEARWAEFAGWLSDDLGDRDAGAWWLAQALAMAQEAGDVEFTAYVFARMAQRAADAADQDRVLGLAHAAERAGSSREQVRAFAAVQRAHGHAVDGDTTGFRTAVDDAQHLAATTGADAHGLGSFCTTAYVSAQEGDGWLRLGHPRTAIRCFNRALKEWPESYQRERGRYLARAAAAHAAANEPEQAADAALAALNLARLTGSTRTHRQIKAVSHQLTAFSTEPAVQRFQAALTTSPPTA</sequence>
<protein>
    <submittedName>
        <fullName evidence="1">XRE family transcriptional regulator</fullName>
    </submittedName>
</protein>
<evidence type="ECO:0000313" key="2">
    <source>
        <dbReference type="Proteomes" id="UP000661193"/>
    </source>
</evidence>
<name>A0ABS1UZQ1_9ACTN</name>
<accession>A0ABS1UZQ1</accession>